<gene>
    <name evidence="1" type="ORF">HZF24_16105</name>
</gene>
<keyword evidence="2" id="KW-1185">Reference proteome</keyword>
<name>A0A974BMA1_SEDHY</name>
<sequence length="77" mass="9220">MKRLLEILKDAKNGDNDAKEILYVKFKPTINYYSKKLYYEEAHTDQDKPFTSRKKSIFKIKKRIGGKLLIWTSIYMN</sequence>
<dbReference type="Proteomes" id="UP000611629">
    <property type="component" value="Unassembled WGS sequence"/>
</dbReference>
<dbReference type="EMBL" id="JACBNQ010000025">
    <property type="protein sequence ID" value="NYB75672.1"/>
    <property type="molecule type" value="Genomic_DNA"/>
</dbReference>
<dbReference type="RefSeq" id="WP_179239391.1">
    <property type="nucleotide sequence ID" value="NZ_JACBNQ010000025.1"/>
</dbReference>
<accession>A0A974BMA1</accession>
<reference evidence="1" key="1">
    <citation type="submission" date="2020-07" db="EMBL/GenBank/DDBJ databases">
        <title>Genomic analysis of a strain of Sedimentibacter Hydroxybenzoicus DSM7310.</title>
        <authorList>
            <person name="Ma S."/>
        </authorList>
    </citation>
    <scope>NUCLEOTIDE SEQUENCE</scope>
    <source>
        <strain evidence="1">DSM 7310</strain>
    </source>
</reference>
<proteinExistence type="predicted"/>
<organism evidence="1 2">
    <name type="scientific">Sedimentibacter hydroxybenzoicus DSM 7310</name>
    <dbReference type="NCBI Taxonomy" id="1123245"/>
    <lineage>
        <taxon>Bacteria</taxon>
        <taxon>Bacillati</taxon>
        <taxon>Bacillota</taxon>
        <taxon>Tissierellia</taxon>
        <taxon>Sedimentibacter</taxon>
    </lineage>
</organism>
<protein>
    <submittedName>
        <fullName evidence="1">Uncharacterized protein</fullName>
    </submittedName>
</protein>
<comment type="caution">
    <text evidence="1">The sequence shown here is derived from an EMBL/GenBank/DDBJ whole genome shotgun (WGS) entry which is preliminary data.</text>
</comment>
<dbReference type="AlphaFoldDB" id="A0A974BMA1"/>
<evidence type="ECO:0000313" key="2">
    <source>
        <dbReference type="Proteomes" id="UP000611629"/>
    </source>
</evidence>
<evidence type="ECO:0000313" key="1">
    <source>
        <dbReference type="EMBL" id="NYB75672.1"/>
    </source>
</evidence>